<dbReference type="GO" id="GO:0031966">
    <property type="term" value="C:mitochondrial membrane"/>
    <property type="evidence" value="ECO:0007669"/>
    <property type="project" value="UniProtKB-SubCell"/>
</dbReference>
<keyword evidence="9 10" id="KW-0496">Mitochondrion</keyword>
<keyword evidence="5 9" id="KW-0812">Transmembrane</keyword>
<dbReference type="PANTHER" id="PTHR11058:SF9">
    <property type="entry name" value="NADH-UBIQUINONE OXIDOREDUCTASE CHAIN 3"/>
    <property type="match status" value="1"/>
</dbReference>
<dbReference type="Gene3D" id="1.20.58.1610">
    <property type="entry name" value="NADH:ubiquinone/plastoquinone oxidoreductase, chain 3"/>
    <property type="match status" value="1"/>
</dbReference>
<evidence type="ECO:0000256" key="3">
    <source>
        <dbReference type="ARBA" id="ARBA00021007"/>
    </source>
</evidence>
<keyword evidence="7 9" id="KW-0472">Membrane</keyword>
<accession>A0A8A3C001</accession>
<protein>
    <recommendedName>
        <fullName evidence="3 9">NADH-ubiquinone oxidoreductase chain 3</fullName>
        <ecNumber evidence="9">7.1.1.2</ecNumber>
    </recommendedName>
</protein>
<comment type="subcellular location">
    <subcellularLocation>
        <location evidence="1">Membrane</location>
    </subcellularLocation>
    <subcellularLocation>
        <location evidence="9">Mitochondrion membrane</location>
        <topology evidence="9">Multi-pass membrane protein</topology>
    </subcellularLocation>
</comment>
<feature type="transmembrane region" description="Helical" evidence="9">
    <location>
        <begin position="52"/>
        <end position="74"/>
    </location>
</feature>
<evidence type="ECO:0000256" key="2">
    <source>
        <dbReference type="ARBA" id="ARBA00008472"/>
    </source>
</evidence>
<geneLocation type="mitochondrion" evidence="10"/>
<comment type="similarity">
    <text evidence="2 9">Belongs to the complex I subunit 3 family.</text>
</comment>
<feature type="transmembrane region" description="Helical" evidence="9">
    <location>
        <begin position="80"/>
        <end position="102"/>
    </location>
</feature>
<dbReference type="InterPro" id="IPR038430">
    <property type="entry name" value="NDAH_ubi_oxred_su3_sf"/>
</dbReference>
<keyword evidence="6 9" id="KW-1133">Transmembrane helix</keyword>
<dbReference type="InterPro" id="IPR000440">
    <property type="entry name" value="NADH_UbQ/plastoQ_OxRdtase_su3"/>
</dbReference>
<dbReference type="GO" id="GO:0030964">
    <property type="term" value="C:NADH dehydrogenase complex"/>
    <property type="evidence" value="ECO:0007669"/>
    <property type="project" value="TreeGrafter"/>
</dbReference>
<gene>
    <name evidence="10" type="primary">ND3</name>
</gene>
<evidence type="ECO:0000256" key="7">
    <source>
        <dbReference type="ARBA" id="ARBA00023136"/>
    </source>
</evidence>
<dbReference type="EMBL" id="MT947602">
    <property type="protein sequence ID" value="QSX81628.1"/>
    <property type="molecule type" value="Genomic_DNA"/>
</dbReference>
<feature type="transmembrane region" description="Helical" evidence="9">
    <location>
        <begin position="6"/>
        <end position="25"/>
    </location>
</feature>
<dbReference type="Pfam" id="PF00507">
    <property type="entry name" value="Oxidored_q4"/>
    <property type="match status" value="1"/>
</dbReference>
<dbReference type="PANTHER" id="PTHR11058">
    <property type="entry name" value="NADH-UBIQUINONE OXIDOREDUCTASE CHAIN 3"/>
    <property type="match status" value="1"/>
</dbReference>
<evidence type="ECO:0000256" key="1">
    <source>
        <dbReference type="ARBA" id="ARBA00004370"/>
    </source>
</evidence>
<name>A0A8A3C001_9HYME</name>
<comment type="function">
    <text evidence="9">Core subunit of the mitochondrial membrane respiratory chain NADH dehydrogenase (Complex I) which catalyzes electron transfer from NADH through the respiratory chain, using ubiquinone as an electron acceptor. Essential for the catalytic activity of complex I.</text>
</comment>
<sequence>MIFMIFFFILIFMLLINMIISKKLFKNREKSSPFECGFDPISKSRLPFSLSFYLISIIFLIFDIEIAMILPMTFYNLNLYYLFNINIIIIMFILMIGLFIEWKEGALKWFK</sequence>
<keyword evidence="4 9" id="KW-0813">Transport</keyword>
<dbReference type="EC" id="7.1.1.2" evidence="9"/>
<evidence type="ECO:0000256" key="5">
    <source>
        <dbReference type="ARBA" id="ARBA00022692"/>
    </source>
</evidence>
<evidence type="ECO:0000256" key="4">
    <source>
        <dbReference type="ARBA" id="ARBA00022448"/>
    </source>
</evidence>
<keyword evidence="9" id="KW-0830">Ubiquinone</keyword>
<keyword evidence="9" id="KW-1278">Translocase</keyword>
<evidence type="ECO:0000256" key="9">
    <source>
        <dbReference type="RuleBase" id="RU003640"/>
    </source>
</evidence>
<keyword evidence="9" id="KW-0679">Respiratory chain</keyword>
<proteinExistence type="inferred from homology"/>
<evidence type="ECO:0000256" key="6">
    <source>
        <dbReference type="ARBA" id="ARBA00022989"/>
    </source>
</evidence>
<keyword evidence="9" id="KW-0520">NAD</keyword>
<dbReference type="AlphaFoldDB" id="A0A8A3C001"/>
<dbReference type="GO" id="GO:0008137">
    <property type="term" value="F:NADH dehydrogenase (ubiquinone) activity"/>
    <property type="evidence" value="ECO:0007669"/>
    <property type="project" value="UniProtKB-UniRule"/>
</dbReference>
<keyword evidence="9" id="KW-0249">Electron transport</keyword>
<comment type="catalytic activity">
    <reaction evidence="8 9">
        <text>a ubiquinone + NADH + 5 H(+)(in) = a ubiquinol + NAD(+) + 4 H(+)(out)</text>
        <dbReference type="Rhea" id="RHEA:29091"/>
        <dbReference type="Rhea" id="RHEA-COMP:9565"/>
        <dbReference type="Rhea" id="RHEA-COMP:9566"/>
        <dbReference type="ChEBI" id="CHEBI:15378"/>
        <dbReference type="ChEBI" id="CHEBI:16389"/>
        <dbReference type="ChEBI" id="CHEBI:17976"/>
        <dbReference type="ChEBI" id="CHEBI:57540"/>
        <dbReference type="ChEBI" id="CHEBI:57945"/>
        <dbReference type="EC" id="7.1.1.2"/>
    </reaction>
</comment>
<organism evidence="10">
    <name type="scientific">Philotrypesis tridentata</name>
    <dbReference type="NCBI Taxonomy" id="358065"/>
    <lineage>
        <taxon>Eukaryota</taxon>
        <taxon>Metazoa</taxon>
        <taxon>Ecdysozoa</taxon>
        <taxon>Arthropoda</taxon>
        <taxon>Hexapoda</taxon>
        <taxon>Insecta</taxon>
        <taxon>Pterygota</taxon>
        <taxon>Neoptera</taxon>
        <taxon>Endopterygota</taxon>
        <taxon>Hymenoptera</taxon>
        <taxon>Apocrita</taxon>
        <taxon>Proctotrupomorpha</taxon>
        <taxon>Chalcidoidea</taxon>
        <taxon>Pteromalidae</taxon>
        <taxon>Sycoryctinae</taxon>
        <taxon>Philotrypesini</taxon>
        <taxon>Philotrypesis</taxon>
    </lineage>
</organism>
<reference evidence="10" key="1">
    <citation type="journal article" name="Insects">
        <title>Tracking the Distribution and Burst of Nuclear Mitochondrial DNA Sequences (NUMTs) in Fig Wasp Genomes.</title>
        <authorList>
            <person name="Wang J.X."/>
            <person name="Liu J."/>
            <person name="Miao Y.H."/>
            <person name="Huang D.W."/>
            <person name="Xiao J.H."/>
        </authorList>
    </citation>
    <scope>NUCLEOTIDE SEQUENCE</scope>
</reference>
<evidence type="ECO:0000313" key="10">
    <source>
        <dbReference type="EMBL" id="QSX81628.1"/>
    </source>
</evidence>
<evidence type="ECO:0000256" key="8">
    <source>
        <dbReference type="ARBA" id="ARBA00049551"/>
    </source>
</evidence>